<dbReference type="Gene3D" id="3.30.460.10">
    <property type="entry name" value="Beta Polymerase, domain 2"/>
    <property type="match status" value="1"/>
</dbReference>
<dbReference type="PANTHER" id="PTHR33933">
    <property type="entry name" value="NUCLEOTIDYLTRANSFERASE"/>
    <property type="match status" value="1"/>
</dbReference>
<gene>
    <name evidence="2" type="ORF">IHQ68_05950</name>
</gene>
<evidence type="ECO:0000259" key="1">
    <source>
        <dbReference type="Pfam" id="PF01909"/>
    </source>
</evidence>
<dbReference type="InterPro" id="IPR002934">
    <property type="entry name" value="Polymerase_NTP_transf_dom"/>
</dbReference>
<dbReference type="CDD" id="cd05403">
    <property type="entry name" value="NT_KNTase_like"/>
    <property type="match status" value="1"/>
</dbReference>
<dbReference type="EMBL" id="JADBEO010000009">
    <property type="protein sequence ID" value="MDR4306159.1"/>
    <property type="molecule type" value="Genomic_DNA"/>
</dbReference>
<reference evidence="2" key="1">
    <citation type="submission" date="2020-10" db="EMBL/GenBank/DDBJ databases">
        <authorList>
            <person name="Abbas A."/>
            <person name="Razzaq R."/>
            <person name="Waqas M."/>
            <person name="Abbas N."/>
            <person name="Nielsen T.K."/>
            <person name="Hansen L.H."/>
            <person name="Hussain S."/>
            <person name="Shahid M."/>
        </authorList>
    </citation>
    <scope>NUCLEOTIDE SEQUENCE</scope>
    <source>
        <strain evidence="2">S14</strain>
    </source>
</reference>
<feature type="domain" description="Polymerase nucleotidyl transferase" evidence="1">
    <location>
        <begin position="33"/>
        <end position="86"/>
    </location>
</feature>
<name>A0ABU1DDI7_9HYPH</name>
<protein>
    <submittedName>
        <fullName evidence="2">Nucleotidyltransferase domain-containing protein</fullName>
    </submittedName>
</protein>
<dbReference type="PANTHER" id="PTHR33933:SF3">
    <property type="entry name" value="PROTEIN ADENYLYLTRANSFERASE MJ0604-RELATED"/>
    <property type="match status" value="1"/>
</dbReference>
<dbReference type="InterPro" id="IPR052548">
    <property type="entry name" value="Type_VII_TA_antitoxin"/>
</dbReference>
<evidence type="ECO:0000313" key="3">
    <source>
        <dbReference type="Proteomes" id="UP001181622"/>
    </source>
</evidence>
<accession>A0ABU1DDI7</accession>
<proteinExistence type="predicted"/>
<comment type="caution">
    <text evidence="2">The sequence shown here is derived from an EMBL/GenBank/DDBJ whole genome shotgun (WGS) entry which is preliminary data.</text>
</comment>
<organism evidence="2 3">
    <name type="scientific">Chelatococcus sambhunathii</name>
    <dbReference type="NCBI Taxonomy" id="363953"/>
    <lineage>
        <taxon>Bacteria</taxon>
        <taxon>Pseudomonadati</taxon>
        <taxon>Pseudomonadota</taxon>
        <taxon>Alphaproteobacteria</taxon>
        <taxon>Hyphomicrobiales</taxon>
        <taxon>Chelatococcaceae</taxon>
        <taxon>Chelatococcus</taxon>
    </lineage>
</organism>
<dbReference type="InterPro" id="IPR043519">
    <property type="entry name" value="NT_sf"/>
</dbReference>
<sequence>MTDLADLSPKAAAAAWRPPSELEVERDLSAFAALVRERFGAHVEGLYLFGSRARGDNRPESDADVAVVIDDAAARQDGLETELVELAFEVLLSGKTVIEPFLIPSSGWSDPDLLHNRSLGRAMKRDGRRVL</sequence>
<dbReference type="Proteomes" id="UP001181622">
    <property type="component" value="Unassembled WGS sequence"/>
</dbReference>
<dbReference type="SUPFAM" id="SSF81301">
    <property type="entry name" value="Nucleotidyltransferase"/>
    <property type="match status" value="1"/>
</dbReference>
<keyword evidence="3" id="KW-1185">Reference proteome</keyword>
<evidence type="ECO:0000313" key="2">
    <source>
        <dbReference type="EMBL" id="MDR4306159.1"/>
    </source>
</evidence>
<dbReference type="RefSeq" id="WP_309389807.1">
    <property type="nucleotide sequence ID" value="NZ_JADBEO010000009.1"/>
</dbReference>
<dbReference type="Pfam" id="PF01909">
    <property type="entry name" value="NTP_transf_2"/>
    <property type="match status" value="1"/>
</dbReference>